<reference evidence="3" key="1">
    <citation type="journal article" date="2013" name="Nat. Genet.">
        <title>The duck genome and transcriptome provide insight into an avian influenza virus reservoir species.</title>
        <authorList>
            <person name="Huang Y."/>
            <person name="Li Y."/>
            <person name="Burt D.W."/>
            <person name="Chen H."/>
            <person name="Zhang Y."/>
            <person name="Qian W."/>
            <person name="Kim H."/>
            <person name="Gan S."/>
            <person name="Zhao Y."/>
            <person name="Li J."/>
            <person name="Yi K."/>
            <person name="Feng H."/>
            <person name="Zhu P."/>
            <person name="Li B."/>
            <person name="Liu Q."/>
            <person name="Fairley S."/>
            <person name="Magor K.E."/>
            <person name="Du Z."/>
            <person name="Hu X."/>
            <person name="Goodman L."/>
            <person name="Tafer H."/>
            <person name="Vignal A."/>
            <person name="Lee T."/>
            <person name="Kim K.W."/>
            <person name="Sheng Z."/>
            <person name="An Y."/>
            <person name="Searle S."/>
            <person name="Herrero J."/>
            <person name="Groenen M.A."/>
            <person name="Crooijmans R.P."/>
            <person name="Faraut T."/>
            <person name="Cai Q."/>
            <person name="Webster R.G."/>
            <person name="Aldridge J.R."/>
            <person name="Warren W.C."/>
            <person name="Bartschat S."/>
            <person name="Kehr S."/>
            <person name="Marz M."/>
            <person name="Stadler P.F."/>
            <person name="Smith J."/>
            <person name="Kraus R.H."/>
            <person name="Zhao Y."/>
            <person name="Ren L."/>
            <person name="Fei J."/>
            <person name="Morisson M."/>
            <person name="Kaiser P."/>
            <person name="Griffin D.K."/>
            <person name="Rao M."/>
            <person name="Pitel F."/>
            <person name="Wang J."/>
            <person name="Li N."/>
        </authorList>
    </citation>
    <scope>NUCLEOTIDE SEQUENCE [LARGE SCALE GENOMIC DNA]</scope>
</reference>
<gene>
    <name evidence="2" type="ORF">Anapl_06986</name>
</gene>
<feature type="compositionally biased region" description="Basic and acidic residues" evidence="1">
    <location>
        <begin position="22"/>
        <end position="44"/>
    </location>
</feature>
<evidence type="ECO:0000313" key="3">
    <source>
        <dbReference type="Proteomes" id="UP000296049"/>
    </source>
</evidence>
<evidence type="ECO:0000256" key="1">
    <source>
        <dbReference type="SAM" id="MobiDB-lite"/>
    </source>
</evidence>
<proteinExistence type="predicted"/>
<accession>R0KE86</accession>
<keyword evidence="3" id="KW-1185">Reference proteome</keyword>
<dbReference type="Proteomes" id="UP000296049">
    <property type="component" value="Unassembled WGS sequence"/>
</dbReference>
<dbReference type="EMBL" id="KB742424">
    <property type="protein sequence ID" value="EOB08741.1"/>
    <property type="molecule type" value="Genomic_DNA"/>
</dbReference>
<name>R0KE86_ANAPL</name>
<feature type="region of interest" description="Disordered" evidence="1">
    <location>
        <begin position="17"/>
        <end position="44"/>
    </location>
</feature>
<sequence>MVTRPEGHLIYMVLNPTVPQQEEQRRSDGSTRIRHSPDHQVDPQHCGRSDYEFGYQFGIRIREGIGSGSLHPPMPIETHQDPGVVSSTKFLLYESHERNETKRIGGVEMVLFHQMTLVPSYHMELEELFVESELYIRKGTSCKERKNNSKDVCRSIHLHTNSKSITVEIQSLNCNNDTKKQQELSSSCIVSKSPCPKYTSGYIDIRQLTINQHETPKCGQRRVGWQHSCSTAIGETFIHTTLSIPLRILSPVKGRAYRAPFSNGYF</sequence>
<protein>
    <submittedName>
        <fullName evidence="2">Uncharacterized protein</fullName>
    </submittedName>
</protein>
<organism evidence="2 3">
    <name type="scientific">Anas platyrhynchos</name>
    <name type="common">Mallard</name>
    <name type="synonym">Anas boschas</name>
    <dbReference type="NCBI Taxonomy" id="8839"/>
    <lineage>
        <taxon>Eukaryota</taxon>
        <taxon>Metazoa</taxon>
        <taxon>Chordata</taxon>
        <taxon>Craniata</taxon>
        <taxon>Vertebrata</taxon>
        <taxon>Euteleostomi</taxon>
        <taxon>Archelosauria</taxon>
        <taxon>Archosauria</taxon>
        <taxon>Dinosauria</taxon>
        <taxon>Saurischia</taxon>
        <taxon>Theropoda</taxon>
        <taxon>Coelurosauria</taxon>
        <taxon>Aves</taxon>
        <taxon>Neognathae</taxon>
        <taxon>Galloanserae</taxon>
        <taxon>Anseriformes</taxon>
        <taxon>Anatidae</taxon>
        <taxon>Anatinae</taxon>
        <taxon>Anas</taxon>
    </lineage>
</organism>
<dbReference type="AlphaFoldDB" id="R0KE86"/>
<evidence type="ECO:0000313" key="2">
    <source>
        <dbReference type="EMBL" id="EOB08741.1"/>
    </source>
</evidence>